<reference evidence="9" key="3">
    <citation type="submission" date="2018-08" db="UniProtKB">
        <authorList>
            <consortium name="EnsemblPlants"/>
        </authorList>
    </citation>
    <scope>IDENTIFICATION</scope>
    <source>
        <strain evidence="9">cv. Bd21</strain>
    </source>
</reference>
<organism evidence="8">
    <name type="scientific">Brachypodium distachyon</name>
    <name type="common">Purple false brome</name>
    <name type="synonym">Trachynia distachya</name>
    <dbReference type="NCBI Taxonomy" id="15368"/>
    <lineage>
        <taxon>Eukaryota</taxon>
        <taxon>Viridiplantae</taxon>
        <taxon>Streptophyta</taxon>
        <taxon>Embryophyta</taxon>
        <taxon>Tracheophyta</taxon>
        <taxon>Spermatophyta</taxon>
        <taxon>Magnoliopsida</taxon>
        <taxon>Liliopsida</taxon>
        <taxon>Poales</taxon>
        <taxon>Poaceae</taxon>
        <taxon>BOP clade</taxon>
        <taxon>Pooideae</taxon>
        <taxon>Stipodae</taxon>
        <taxon>Brachypodieae</taxon>
        <taxon>Brachypodium</taxon>
    </lineage>
</organism>
<evidence type="ECO:0000256" key="6">
    <source>
        <dbReference type="RuleBase" id="RU000461"/>
    </source>
</evidence>
<dbReference type="PROSITE" id="PS00086">
    <property type="entry name" value="CYTOCHROME_P450"/>
    <property type="match status" value="1"/>
</dbReference>
<keyword evidence="2 5" id="KW-0479">Metal-binding</keyword>
<evidence type="ECO:0000256" key="4">
    <source>
        <dbReference type="ARBA" id="ARBA00029441"/>
    </source>
</evidence>
<evidence type="ECO:0000256" key="1">
    <source>
        <dbReference type="ARBA" id="ARBA00004972"/>
    </source>
</evidence>
<dbReference type="PANTHER" id="PTHR24286">
    <property type="entry name" value="CYTOCHROME P450 26"/>
    <property type="match status" value="1"/>
</dbReference>
<comment type="pathway">
    <text evidence="1">Hormone biosynthesis.</text>
</comment>
<dbReference type="GO" id="GO:0016705">
    <property type="term" value="F:oxidoreductase activity, acting on paired donors, with incorporation or reduction of molecular oxygen"/>
    <property type="evidence" value="ECO:0007669"/>
    <property type="project" value="InterPro"/>
</dbReference>
<dbReference type="AlphaFoldDB" id="A0A0Q3GM56"/>
<dbReference type="InterPro" id="IPR036396">
    <property type="entry name" value="Cyt_P450_sf"/>
</dbReference>
<dbReference type="InterPro" id="IPR002403">
    <property type="entry name" value="Cyt_P450_E_grp-IV"/>
</dbReference>
<comment type="pathway">
    <text evidence="4">Plant hormone biosynthesis.</text>
</comment>
<keyword evidence="6" id="KW-0503">Monooxygenase</keyword>
<comment type="similarity">
    <text evidence="6">Belongs to the cytochrome P450 family.</text>
</comment>
<dbReference type="EMBL" id="CM000884">
    <property type="protein sequence ID" value="KQJ81818.1"/>
    <property type="molecule type" value="Genomic_DNA"/>
</dbReference>
<keyword evidence="6" id="KW-0560">Oxidoreductase</keyword>
<dbReference type="STRING" id="15368.A0A0Q3GM56"/>
<dbReference type="PRINTS" id="PR00385">
    <property type="entry name" value="P450"/>
</dbReference>
<comment type="cofactor">
    <cofactor evidence="5">
        <name>heme</name>
        <dbReference type="ChEBI" id="CHEBI:30413"/>
    </cofactor>
</comment>
<keyword evidence="5 6" id="KW-0349">Heme</keyword>
<evidence type="ECO:0000256" key="5">
    <source>
        <dbReference type="PIRSR" id="PIRSR602403-1"/>
    </source>
</evidence>
<accession>A0A0Q3GM56</accession>
<dbReference type="InterPro" id="IPR001128">
    <property type="entry name" value="Cyt_P450"/>
</dbReference>
<dbReference type="GO" id="GO:0048868">
    <property type="term" value="P:pollen tube development"/>
    <property type="evidence" value="ECO:0000318"/>
    <property type="project" value="GO_Central"/>
</dbReference>
<dbReference type="InterPro" id="IPR017972">
    <property type="entry name" value="Cyt_P450_CS"/>
</dbReference>
<dbReference type="Pfam" id="PF00067">
    <property type="entry name" value="p450"/>
    <property type="match status" value="1"/>
</dbReference>
<dbReference type="EnsemblPlants" id="KQJ81818">
    <property type="protein sequence ID" value="KQJ81818"/>
    <property type="gene ID" value="BRADI_5g03264v3"/>
</dbReference>
<evidence type="ECO:0000313" key="9">
    <source>
        <dbReference type="EnsemblPlants" id="KQJ81818"/>
    </source>
</evidence>
<protein>
    <submittedName>
        <fullName evidence="8 9">Uncharacterized protein</fullName>
    </submittedName>
</protein>
<feature type="binding site" description="axial binding residue" evidence="5">
    <location>
        <position position="413"/>
    </location>
    <ligand>
        <name>heme</name>
        <dbReference type="ChEBI" id="CHEBI:30413"/>
    </ligand>
    <ligandPart>
        <name>Fe</name>
        <dbReference type="ChEBI" id="CHEBI:18248"/>
    </ligandPart>
</feature>
<dbReference type="GO" id="GO:0005506">
    <property type="term" value="F:iron ion binding"/>
    <property type="evidence" value="ECO:0007669"/>
    <property type="project" value="InterPro"/>
</dbReference>
<dbReference type="Proteomes" id="UP000008810">
    <property type="component" value="Chromosome 5"/>
</dbReference>
<evidence type="ECO:0000256" key="3">
    <source>
        <dbReference type="ARBA" id="ARBA00023004"/>
    </source>
</evidence>
<proteinExistence type="inferred from homology"/>
<reference evidence="8" key="2">
    <citation type="submission" date="2017-06" db="EMBL/GenBank/DDBJ databases">
        <title>WGS assembly of Brachypodium distachyon.</title>
        <authorList>
            <consortium name="The International Brachypodium Initiative"/>
            <person name="Lucas S."/>
            <person name="Harmon-Smith M."/>
            <person name="Lail K."/>
            <person name="Tice H."/>
            <person name="Grimwood J."/>
            <person name="Bruce D."/>
            <person name="Barry K."/>
            <person name="Shu S."/>
            <person name="Lindquist E."/>
            <person name="Wang M."/>
            <person name="Pitluck S."/>
            <person name="Vogel J.P."/>
            <person name="Garvin D.F."/>
            <person name="Mockler T.C."/>
            <person name="Schmutz J."/>
            <person name="Rokhsar D."/>
            <person name="Bevan M.W."/>
        </authorList>
    </citation>
    <scope>NUCLEOTIDE SEQUENCE</scope>
    <source>
        <strain evidence="8">Bd21</strain>
    </source>
</reference>
<evidence type="ECO:0000256" key="2">
    <source>
        <dbReference type="ARBA" id="ARBA00022723"/>
    </source>
</evidence>
<dbReference type="Gramene" id="KQJ81818">
    <property type="protein sequence ID" value="KQJ81818"/>
    <property type="gene ID" value="BRADI_5g03264v3"/>
</dbReference>
<sequence length="468" mass="52356">MLVSDLAWWLGLLLGAVPLLALAVWHCNDAFYRAAFALLRWRNNLPPLPLGHMGIPFLGETAALQVRGRGGHHRSHLFGSSTIIMSLPAGNKFVLQSHDSFGLRWPVPELVGLSSMFNVEGAQHVRIRGFIVAAFSQPRSLRNMARAIQPGIAAALQSWAAKGTIVAAKEIGKVMFHSICELFIGMKPSPLTEKMDEWFVGLLDEMMAVMGLPLDLPGTTLNHARKCRRKLNSVFQEELEKRKKRVTSGRTNEEEDGDEDDLMSRLMQLEDEQGNKLSDEEVLDNMVSLVVGGYESTSSAIMWAVYHLAKSPDVLAKIRMKYTAKVVEETIRLANIAPVLHRVALRDIEYGGYTIPQGWHVVLWLRAMHIDAKYYPDPLAFNPDRWDRMNGRSSRNHQELSNNLVFGGGYRTCAGNMLARMKITMMIHHLSLGYEWELLNPDEGVSYIPQPMPAAGAPMSFRKLSTGT</sequence>
<evidence type="ECO:0000313" key="8">
    <source>
        <dbReference type="EMBL" id="KQJ81818.1"/>
    </source>
</evidence>
<dbReference type="GO" id="GO:0020037">
    <property type="term" value="F:heme binding"/>
    <property type="evidence" value="ECO:0007669"/>
    <property type="project" value="InterPro"/>
</dbReference>
<dbReference type="OrthoDB" id="1879696at2759"/>
<dbReference type="InParanoid" id="A0A0Q3GM56"/>
<feature type="region of interest" description="Disordered" evidence="7">
    <location>
        <begin position="242"/>
        <end position="261"/>
    </location>
</feature>
<dbReference type="Gene3D" id="1.10.630.10">
    <property type="entry name" value="Cytochrome P450"/>
    <property type="match status" value="1"/>
</dbReference>
<evidence type="ECO:0000256" key="7">
    <source>
        <dbReference type="SAM" id="MobiDB-lite"/>
    </source>
</evidence>
<name>A0A0Q3GM56_BRADI</name>
<dbReference type="GO" id="GO:0004497">
    <property type="term" value="F:monooxygenase activity"/>
    <property type="evidence" value="ECO:0000318"/>
    <property type="project" value="GO_Central"/>
</dbReference>
<reference evidence="8 9" key="1">
    <citation type="journal article" date="2010" name="Nature">
        <title>Genome sequencing and analysis of the model grass Brachypodium distachyon.</title>
        <authorList>
            <consortium name="International Brachypodium Initiative"/>
        </authorList>
    </citation>
    <scope>NUCLEOTIDE SEQUENCE [LARGE SCALE GENOMIC DNA]</scope>
    <source>
        <strain evidence="8 9">Bd21</strain>
    </source>
</reference>
<dbReference type="SUPFAM" id="SSF48264">
    <property type="entry name" value="Cytochrome P450"/>
    <property type="match status" value="1"/>
</dbReference>
<dbReference type="PANTHER" id="PTHR24286:SF201">
    <property type="entry name" value="ENT-KAURENOIC ACID OXIDASE"/>
    <property type="match status" value="1"/>
</dbReference>
<evidence type="ECO:0000313" key="10">
    <source>
        <dbReference type="Proteomes" id="UP000008810"/>
    </source>
</evidence>
<dbReference type="PRINTS" id="PR00465">
    <property type="entry name" value="EP450IV"/>
</dbReference>
<gene>
    <name evidence="8" type="ORF">BRADI_5g03264v3</name>
</gene>
<keyword evidence="3 5" id="KW-0408">Iron</keyword>
<keyword evidence="10" id="KW-1185">Reference proteome</keyword>